<feature type="compositionally biased region" description="Gly residues" evidence="1">
    <location>
        <begin position="87"/>
        <end position="105"/>
    </location>
</feature>
<protein>
    <submittedName>
        <fullName evidence="3">Uncharacterized protein</fullName>
    </submittedName>
</protein>
<organism evidence="3">
    <name type="scientific">Nilaparvata lugens</name>
    <name type="common">Brown planthopper</name>
    <dbReference type="NCBI Taxonomy" id="108931"/>
    <lineage>
        <taxon>Eukaryota</taxon>
        <taxon>Metazoa</taxon>
        <taxon>Ecdysozoa</taxon>
        <taxon>Arthropoda</taxon>
        <taxon>Hexapoda</taxon>
        <taxon>Insecta</taxon>
        <taxon>Pterygota</taxon>
        <taxon>Neoptera</taxon>
        <taxon>Paraneoptera</taxon>
        <taxon>Hemiptera</taxon>
        <taxon>Auchenorrhyncha</taxon>
        <taxon>Fulgoroidea</taxon>
        <taxon>Delphacidae</taxon>
        <taxon>Delphacinae</taxon>
        <taxon>Nilaparvata</taxon>
    </lineage>
</organism>
<feature type="signal peptide" evidence="2">
    <location>
        <begin position="1"/>
        <end position="23"/>
    </location>
</feature>
<dbReference type="EMBL" id="MF278705">
    <property type="protein sequence ID" value="ASL05011.1"/>
    <property type="molecule type" value="mRNA"/>
</dbReference>
<evidence type="ECO:0000256" key="1">
    <source>
        <dbReference type="SAM" id="MobiDB-lite"/>
    </source>
</evidence>
<evidence type="ECO:0000256" key="2">
    <source>
        <dbReference type="SAM" id="SignalP"/>
    </source>
</evidence>
<keyword evidence="2" id="KW-0732">Signal</keyword>
<feature type="compositionally biased region" description="Basic residues" evidence="1">
    <location>
        <begin position="199"/>
        <end position="213"/>
    </location>
</feature>
<evidence type="ECO:0000313" key="3">
    <source>
        <dbReference type="EMBL" id="ASL05011.1"/>
    </source>
</evidence>
<feature type="chain" id="PRO_5013143828" evidence="2">
    <location>
        <begin position="24"/>
        <end position="213"/>
    </location>
</feature>
<feature type="region of interest" description="Disordered" evidence="1">
    <location>
        <begin position="69"/>
        <end position="105"/>
    </location>
</feature>
<feature type="compositionally biased region" description="Low complexity" evidence="1">
    <location>
        <begin position="188"/>
        <end position="198"/>
    </location>
</feature>
<accession>A0A220XIH0</accession>
<reference evidence="3" key="1">
    <citation type="submission" date="2017-06" db="EMBL/GenBank/DDBJ databases">
        <title>Secretome analysis and in planta expression of salivary proteins reveals a potential large effector repertoire of the brown planthopper, Nilaparvata lugens.</title>
        <authorList>
            <person name="Rao W."/>
            <person name="Zheng X."/>
            <person name="Liu B."/>
            <person name="Du B."/>
            <person name="He G."/>
        </authorList>
    </citation>
    <scope>NUCLEOTIDE SEQUENCE</scope>
</reference>
<feature type="region of interest" description="Disordered" evidence="1">
    <location>
        <begin position="161"/>
        <end position="213"/>
    </location>
</feature>
<dbReference type="AlphaFoldDB" id="A0A220XIH0"/>
<sequence>MGTGRRLSVLLFVIFGLWKSTDCSLLTRLQGEDKKDDAVVPKEHPVNLEGTNFSDEQAIEKTLLNWNGDETAQLKSTPKQRMKRSYGYGGGRGGGGRGRGGAAGGRGGYGYGGGGGGYGGYSGEGRGVGRGRYRDGYGRDVAYGNNNDCYRPSSPITYKIDVKVVGKPKRPSKPKSISMKSKPKKYSRSSASSLSASRSKPKKGTKGRYWRRR</sequence>
<name>A0A220XIH0_NILLU</name>
<proteinExistence type="evidence at transcript level"/>